<name>A0A543CL78_9ACTN</name>
<gene>
    <name evidence="1" type="ORF">FB559_3459</name>
</gene>
<dbReference type="AlphaFoldDB" id="A0A543CL78"/>
<sequence length="265" mass="29339">MHVLDDPSVSARVRSFLAAYGRRAYQSMSAERVKSLACTFGGEVNESPAPAEVVAAMVAFEERYGGLETRLPDRNPTEYGLDGEARAQWTPYGWAFTAILDGPQTWPVDVLIDGRTAMAMPRAPYRIINSSVEQRLESDALKAAVRSWRHRALTATAERLAIPAVANKLLPPRVAEATGPADLWWSDDQIAVHLRLFNWWRGRSEHAPDRDTWTVRCFTRDPTTLDEAIAAVRAGFSGLATPEETWCSLCGRFVPPGQSCPPGER</sequence>
<protein>
    <submittedName>
        <fullName evidence="1">Uncharacterized protein</fullName>
    </submittedName>
</protein>
<proteinExistence type="predicted"/>
<comment type="caution">
    <text evidence="1">The sequence shown here is derived from an EMBL/GenBank/DDBJ whole genome shotgun (WGS) entry which is preliminary data.</text>
</comment>
<evidence type="ECO:0000313" key="2">
    <source>
        <dbReference type="Proteomes" id="UP000316096"/>
    </source>
</evidence>
<reference evidence="1 2" key="1">
    <citation type="submission" date="2019-06" db="EMBL/GenBank/DDBJ databases">
        <title>Sequencing the genomes of 1000 actinobacteria strains.</title>
        <authorList>
            <person name="Klenk H.-P."/>
        </authorList>
    </citation>
    <scope>NUCLEOTIDE SEQUENCE [LARGE SCALE GENOMIC DNA]</scope>
    <source>
        <strain evidence="1 2">DSM 102200</strain>
    </source>
</reference>
<organism evidence="1 2">
    <name type="scientific">Actinoallomurus bryophytorum</name>
    <dbReference type="NCBI Taxonomy" id="1490222"/>
    <lineage>
        <taxon>Bacteria</taxon>
        <taxon>Bacillati</taxon>
        <taxon>Actinomycetota</taxon>
        <taxon>Actinomycetes</taxon>
        <taxon>Streptosporangiales</taxon>
        <taxon>Thermomonosporaceae</taxon>
        <taxon>Actinoallomurus</taxon>
    </lineage>
</organism>
<dbReference type="EMBL" id="VFOZ01000001">
    <property type="protein sequence ID" value="TQL97851.1"/>
    <property type="molecule type" value="Genomic_DNA"/>
</dbReference>
<dbReference type="OrthoDB" id="3375521at2"/>
<keyword evidence="2" id="KW-1185">Reference proteome</keyword>
<dbReference type="Proteomes" id="UP000316096">
    <property type="component" value="Unassembled WGS sequence"/>
</dbReference>
<evidence type="ECO:0000313" key="1">
    <source>
        <dbReference type="EMBL" id="TQL97851.1"/>
    </source>
</evidence>
<accession>A0A543CL78</accession>
<dbReference type="RefSeq" id="WP_141956525.1">
    <property type="nucleotide sequence ID" value="NZ_VFOZ01000001.1"/>
</dbReference>